<accession>A0A3M6UA05</accession>
<gene>
    <name evidence="2" type="ORF">pdam_00021815</name>
</gene>
<dbReference type="OrthoDB" id="5990555at2759"/>
<name>A0A3M6UA05_POCDA</name>
<dbReference type="InterPro" id="IPR050149">
    <property type="entry name" value="Collagen_superfamily"/>
</dbReference>
<dbReference type="GO" id="GO:0005615">
    <property type="term" value="C:extracellular space"/>
    <property type="evidence" value="ECO:0007669"/>
    <property type="project" value="TreeGrafter"/>
</dbReference>
<sequence>MGTFEGDHSKIDTTVEGVKGAAGPQVLNGDKGVILVQKETKEAKRDQGDTRAQGLKGDTGAQGPLGSGCAGSQGPKGVEGDTVTQGPKGDTRFHGLKVDKGDTGPQGPRGDKADIGVRSRKVDQGDTGAQGPKGEEGDTGPQKLSGCGDSADLLTVLLFRGTQLMAGTLYMNSEKFVILGDPSGARDPNNKKYVDTTGNNTLSGSETFQVDINMNNNGIKNLNFSIEE</sequence>
<feature type="compositionally biased region" description="Basic and acidic residues" evidence="1">
    <location>
        <begin position="1"/>
        <end position="13"/>
    </location>
</feature>
<feature type="compositionally biased region" description="Basic and acidic residues" evidence="1">
    <location>
        <begin position="109"/>
        <end position="124"/>
    </location>
</feature>
<proteinExistence type="predicted"/>
<feature type="compositionally biased region" description="Basic and acidic residues" evidence="1">
    <location>
        <begin position="38"/>
        <end position="49"/>
    </location>
</feature>
<dbReference type="AlphaFoldDB" id="A0A3M6UA05"/>
<feature type="compositionally biased region" description="Basic and acidic residues" evidence="1">
    <location>
        <begin position="89"/>
        <end position="102"/>
    </location>
</feature>
<dbReference type="PANTHER" id="PTHR24023:SF1082">
    <property type="entry name" value="COLLAGEN TRIPLE HELIX REPEAT"/>
    <property type="match status" value="1"/>
</dbReference>
<reference evidence="2 3" key="1">
    <citation type="journal article" date="2018" name="Sci. Rep.">
        <title>Comparative analysis of the Pocillopora damicornis genome highlights role of immune system in coral evolution.</title>
        <authorList>
            <person name="Cunning R."/>
            <person name="Bay R.A."/>
            <person name="Gillette P."/>
            <person name="Baker A.C."/>
            <person name="Traylor-Knowles N."/>
        </authorList>
    </citation>
    <scope>NUCLEOTIDE SEQUENCE [LARGE SCALE GENOMIC DNA]</scope>
    <source>
        <strain evidence="2">RSMAS</strain>
        <tissue evidence="2">Whole animal</tissue>
    </source>
</reference>
<dbReference type="PANTHER" id="PTHR24023">
    <property type="entry name" value="COLLAGEN ALPHA"/>
    <property type="match status" value="1"/>
</dbReference>
<dbReference type="STRING" id="46731.A0A3M6UA05"/>
<evidence type="ECO:0000256" key="1">
    <source>
        <dbReference type="SAM" id="MobiDB-lite"/>
    </source>
</evidence>
<evidence type="ECO:0000313" key="2">
    <source>
        <dbReference type="EMBL" id="RMX50369.1"/>
    </source>
</evidence>
<protein>
    <submittedName>
        <fullName evidence="2">Uncharacterized protein</fullName>
    </submittedName>
</protein>
<organism evidence="2 3">
    <name type="scientific">Pocillopora damicornis</name>
    <name type="common">Cauliflower coral</name>
    <name type="synonym">Millepora damicornis</name>
    <dbReference type="NCBI Taxonomy" id="46731"/>
    <lineage>
        <taxon>Eukaryota</taxon>
        <taxon>Metazoa</taxon>
        <taxon>Cnidaria</taxon>
        <taxon>Anthozoa</taxon>
        <taxon>Hexacorallia</taxon>
        <taxon>Scleractinia</taxon>
        <taxon>Astrocoeniina</taxon>
        <taxon>Pocilloporidae</taxon>
        <taxon>Pocillopora</taxon>
    </lineage>
</organism>
<comment type="caution">
    <text evidence="2">The sequence shown here is derived from an EMBL/GenBank/DDBJ whole genome shotgun (WGS) entry which is preliminary data.</text>
</comment>
<keyword evidence="3" id="KW-1185">Reference proteome</keyword>
<dbReference type="Proteomes" id="UP000275408">
    <property type="component" value="Unassembled WGS sequence"/>
</dbReference>
<dbReference type="GO" id="GO:0031012">
    <property type="term" value="C:extracellular matrix"/>
    <property type="evidence" value="ECO:0007669"/>
    <property type="project" value="TreeGrafter"/>
</dbReference>
<dbReference type="EMBL" id="RCHS01001977">
    <property type="protein sequence ID" value="RMX50369.1"/>
    <property type="molecule type" value="Genomic_DNA"/>
</dbReference>
<feature type="region of interest" description="Disordered" evidence="1">
    <location>
        <begin position="1"/>
        <end position="146"/>
    </location>
</feature>
<evidence type="ECO:0000313" key="3">
    <source>
        <dbReference type="Proteomes" id="UP000275408"/>
    </source>
</evidence>